<dbReference type="NCBIfam" id="TIGR00632">
    <property type="entry name" value="vsr"/>
    <property type="match status" value="1"/>
</dbReference>
<evidence type="ECO:0000256" key="2">
    <source>
        <dbReference type="ARBA" id="ARBA00022759"/>
    </source>
</evidence>
<dbReference type="InterPro" id="IPR011335">
    <property type="entry name" value="Restrct_endonuc-II-like"/>
</dbReference>
<dbReference type="AlphaFoldDB" id="A0A9D2LFN5"/>
<keyword evidence="3" id="KW-0227">DNA damage</keyword>
<dbReference type="GO" id="GO:0016787">
    <property type="term" value="F:hydrolase activity"/>
    <property type="evidence" value="ECO:0007669"/>
    <property type="project" value="UniProtKB-KW"/>
</dbReference>
<organism evidence="8 9">
    <name type="scientific">Candidatus Brachybacterium merdavium</name>
    <dbReference type="NCBI Taxonomy" id="2838513"/>
    <lineage>
        <taxon>Bacteria</taxon>
        <taxon>Bacillati</taxon>
        <taxon>Actinomycetota</taxon>
        <taxon>Actinomycetes</taxon>
        <taxon>Micrococcales</taxon>
        <taxon>Dermabacteraceae</taxon>
        <taxon>Brachybacterium</taxon>
    </lineage>
</organism>
<evidence type="ECO:0000256" key="6">
    <source>
        <dbReference type="ARBA" id="ARBA00029466"/>
    </source>
</evidence>
<evidence type="ECO:0000313" key="8">
    <source>
        <dbReference type="EMBL" id="HJB11461.1"/>
    </source>
</evidence>
<evidence type="ECO:0000256" key="3">
    <source>
        <dbReference type="ARBA" id="ARBA00022763"/>
    </source>
</evidence>
<keyword evidence="5" id="KW-0234">DNA repair</keyword>
<reference evidence="8" key="1">
    <citation type="journal article" date="2021" name="PeerJ">
        <title>Extensive microbial diversity within the chicken gut microbiome revealed by metagenomics and culture.</title>
        <authorList>
            <person name="Gilroy R."/>
            <person name="Ravi A."/>
            <person name="Getino M."/>
            <person name="Pursley I."/>
            <person name="Horton D.L."/>
            <person name="Alikhan N.F."/>
            <person name="Baker D."/>
            <person name="Gharbi K."/>
            <person name="Hall N."/>
            <person name="Watson M."/>
            <person name="Adriaenssens E.M."/>
            <person name="Foster-Nyarko E."/>
            <person name="Jarju S."/>
            <person name="Secka A."/>
            <person name="Antonio M."/>
            <person name="Oren A."/>
            <person name="Chaudhuri R.R."/>
            <person name="La Ragione R."/>
            <person name="Hildebrand F."/>
            <person name="Pallen M.J."/>
        </authorList>
    </citation>
    <scope>NUCLEOTIDE SEQUENCE</scope>
    <source>
        <strain evidence="8">ChiHjej13B12-24818</strain>
    </source>
</reference>
<dbReference type="EMBL" id="DWZH01000103">
    <property type="protein sequence ID" value="HJB11461.1"/>
    <property type="molecule type" value="Genomic_DNA"/>
</dbReference>
<dbReference type="SUPFAM" id="SSF52980">
    <property type="entry name" value="Restriction endonuclease-like"/>
    <property type="match status" value="1"/>
</dbReference>
<evidence type="ECO:0000256" key="4">
    <source>
        <dbReference type="ARBA" id="ARBA00022801"/>
    </source>
</evidence>
<name>A0A9D2LFN5_9MICO</name>
<reference evidence="8" key="2">
    <citation type="submission" date="2021-04" db="EMBL/GenBank/DDBJ databases">
        <authorList>
            <person name="Gilroy R."/>
        </authorList>
    </citation>
    <scope>NUCLEOTIDE SEQUENCE</scope>
    <source>
        <strain evidence="8">ChiHjej13B12-24818</strain>
    </source>
</reference>
<dbReference type="Gene3D" id="3.40.960.10">
    <property type="entry name" value="VSR Endonuclease"/>
    <property type="match status" value="1"/>
</dbReference>
<dbReference type="CDD" id="cd00221">
    <property type="entry name" value="Vsr"/>
    <property type="match status" value="1"/>
</dbReference>
<keyword evidence="1" id="KW-0540">Nuclease</keyword>
<evidence type="ECO:0000256" key="7">
    <source>
        <dbReference type="SAM" id="MobiDB-lite"/>
    </source>
</evidence>
<comment type="similarity">
    <text evidence="6">Belongs to the Vsr family.</text>
</comment>
<dbReference type="GO" id="GO:0006298">
    <property type="term" value="P:mismatch repair"/>
    <property type="evidence" value="ECO:0007669"/>
    <property type="project" value="InterPro"/>
</dbReference>
<keyword evidence="4" id="KW-0378">Hydrolase</keyword>
<evidence type="ECO:0000313" key="9">
    <source>
        <dbReference type="Proteomes" id="UP000823823"/>
    </source>
</evidence>
<dbReference type="GO" id="GO:0004519">
    <property type="term" value="F:endonuclease activity"/>
    <property type="evidence" value="ECO:0007669"/>
    <property type="project" value="UniProtKB-KW"/>
</dbReference>
<comment type="caution">
    <text evidence="8">The sequence shown here is derived from an EMBL/GenBank/DDBJ whole genome shotgun (WGS) entry which is preliminary data.</text>
</comment>
<feature type="region of interest" description="Disordered" evidence="7">
    <location>
        <begin position="1"/>
        <end position="28"/>
    </location>
</feature>
<protein>
    <submittedName>
        <fullName evidence="8">Very short patch repair endonuclease</fullName>
    </submittedName>
</protein>
<dbReference type="Proteomes" id="UP000823823">
    <property type="component" value="Unassembled WGS sequence"/>
</dbReference>
<gene>
    <name evidence="8" type="ORF">H9786_13225</name>
</gene>
<proteinExistence type="inferred from homology"/>
<sequence length="152" mass="17513">MPRTPPEASSENARRTMQANKRRDTSAELAVRRRLHASGLRYRIDYAADPTDRRRRVDIAFTKVRVAIFIDGCFWHGCPDHYVQPKSNVEYWRPKIARNMERDLQSVERLENAGWTVLRFWEHDDPDAVATSIAATVRSGGRNRPPDVGRPG</sequence>
<accession>A0A9D2LFN5</accession>
<evidence type="ECO:0000256" key="1">
    <source>
        <dbReference type="ARBA" id="ARBA00022722"/>
    </source>
</evidence>
<feature type="compositionally biased region" description="Polar residues" evidence="7">
    <location>
        <begin position="7"/>
        <end position="19"/>
    </location>
</feature>
<dbReference type="Pfam" id="PF03852">
    <property type="entry name" value="Vsr"/>
    <property type="match status" value="1"/>
</dbReference>
<dbReference type="InterPro" id="IPR004603">
    <property type="entry name" value="DNA_mismatch_endonuc_vsr"/>
</dbReference>
<keyword evidence="2 8" id="KW-0255">Endonuclease</keyword>
<evidence type="ECO:0000256" key="5">
    <source>
        <dbReference type="ARBA" id="ARBA00023204"/>
    </source>
</evidence>